<comment type="caution">
    <text evidence="3">The sequence shown here is derived from an EMBL/GenBank/DDBJ whole genome shotgun (WGS) entry which is preliminary data.</text>
</comment>
<sequence>MAVQMPAEAVGTAVGVVIYSFFSFFGGLLLIWLVWTHNERKSYVLLLQAFMTLHTLASITQQIHTIVNWNDIKTSQWENVRDNVGNPELSITGASTGLDLPLFYIQYYCYNVESMLVVCWAVELANSIFQVRVMKQPQHAERASMGAKLTAIFMPVVMMLVLRFTPIQKSTAAFLFVSSGIMVFCFLVGAIVLLCILVRYIYSRFTLSGWNVRYGQNATEEGTGTGNDTSTRPSVIKPRMKSIYDRWLVTRFSIAFVALALFQLVVVNYQLRASATNKVENIPAEADLSAERAVSDVILYMPGCTASLLLFLIFGTTRNFRNCLWETFAPKFLQKKRDARKEAKRHKSKPSVVIPDPNYHASPRSPTGAKPLPPLPKNDEEAQFDYEEDGIRMQNIGVNVWIEGGAKAGAAGMGPDAFSSSPQQRTVMATTTTTMTTVATPSHLKSDQASMNTNYLSPVTAPGMRDDTGYKSETDDDFPIMKHSSRNTSHSMVDFIDQDSSDVESQRKVARPGSSRGKETRWP</sequence>
<keyword evidence="2" id="KW-0812">Transmembrane</keyword>
<dbReference type="EMBL" id="MU865352">
    <property type="protein sequence ID" value="KAK4226167.1"/>
    <property type="molecule type" value="Genomic_DNA"/>
</dbReference>
<name>A0AAN7BMQ6_9PEZI</name>
<feature type="region of interest" description="Disordered" evidence="1">
    <location>
        <begin position="453"/>
        <end position="523"/>
    </location>
</feature>
<proteinExistence type="predicted"/>
<feature type="transmembrane region" description="Helical" evidence="2">
    <location>
        <begin position="172"/>
        <end position="198"/>
    </location>
</feature>
<feature type="transmembrane region" description="Helical" evidence="2">
    <location>
        <begin position="12"/>
        <end position="35"/>
    </location>
</feature>
<reference evidence="3" key="1">
    <citation type="journal article" date="2023" name="Mol. Phylogenet. Evol.">
        <title>Genome-scale phylogeny and comparative genomics of the fungal order Sordariales.</title>
        <authorList>
            <person name="Hensen N."/>
            <person name="Bonometti L."/>
            <person name="Westerberg I."/>
            <person name="Brannstrom I.O."/>
            <person name="Guillou S."/>
            <person name="Cros-Aarteil S."/>
            <person name="Calhoun S."/>
            <person name="Haridas S."/>
            <person name="Kuo A."/>
            <person name="Mondo S."/>
            <person name="Pangilinan J."/>
            <person name="Riley R."/>
            <person name="LaButti K."/>
            <person name="Andreopoulos B."/>
            <person name="Lipzen A."/>
            <person name="Chen C."/>
            <person name="Yan M."/>
            <person name="Daum C."/>
            <person name="Ng V."/>
            <person name="Clum A."/>
            <person name="Steindorff A."/>
            <person name="Ohm R.A."/>
            <person name="Martin F."/>
            <person name="Silar P."/>
            <person name="Natvig D.O."/>
            <person name="Lalanne C."/>
            <person name="Gautier V."/>
            <person name="Ament-Velasquez S.L."/>
            <person name="Kruys A."/>
            <person name="Hutchinson M.I."/>
            <person name="Powell A.J."/>
            <person name="Barry K."/>
            <person name="Miller A.N."/>
            <person name="Grigoriev I.V."/>
            <person name="Debuchy R."/>
            <person name="Gladieux P."/>
            <person name="Hiltunen Thoren M."/>
            <person name="Johannesson H."/>
        </authorList>
    </citation>
    <scope>NUCLEOTIDE SEQUENCE</scope>
    <source>
        <strain evidence="3">CBS 990.96</strain>
    </source>
</reference>
<feature type="transmembrane region" description="Helical" evidence="2">
    <location>
        <begin position="248"/>
        <end position="271"/>
    </location>
</feature>
<evidence type="ECO:0000256" key="2">
    <source>
        <dbReference type="SAM" id="Phobius"/>
    </source>
</evidence>
<organism evidence="3 4">
    <name type="scientific">Podospora fimiseda</name>
    <dbReference type="NCBI Taxonomy" id="252190"/>
    <lineage>
        <taxon>Eukaryota</taxon>
        <taxon>Fungi</taxon>
        <taxon>Dikarya</taxon>
        <taxon>Ascomycota</taxon>
        <taxon>Pezizomycotina</taxon>
        <taxon>Sordariomycetes</taxon>
        <taxon>Sordariomycetidae</taxon>
        <taxon>Sordariales</taxon>
        <taxon>Podosporaceae</taxon>
        <taxon>Podospora</taxon>
    </lineage>
</organism>
<evidence type="ECO:0000313" key="3">
    <source>
        <dbReference type="EMBL" id="KAK4226167.1"/>
    </source>
</evidence>
<evidence type="ECO:0000313" key="4">
    <source>
        <dbReference type="Proteomes" id="UP001301958"/>
    </source>
</evidence>
<evidence type="ECO:0008006" key="5">
    <source>
        <dbReference type="Google" id="ProtNLM"/>
    </source>
</evidence>
<feature type="compositionally biased region" description="Basic and acidic residues" evidence="1">
    <location>
        <begin position="464"/>
        <end position="473"/>
    </location>
</feature>
<gene>
    <name evidence="3" type="ORF">QBC38DRAFT_235604</name>
</gene>
<keyword evidence="4" id="KW-1185">Reference proteome</keyword>
<dbReference type="Proteomes" id="UP001301958">
    <property type="component" value="Unassembled WGS sequence"/>
</dbReference>
<accession>A0AAN7BMQ6</accession>
<dbReference type="AlphaFoldDB" id="A0AAN7BMQ6"/>
<feature type="transmembrane region" description="Helical" evidence="2">
    <location>
        <begin position="297"/>
        <end position="315"/>
    </location>
</feature>
<reference evidence="3" key="2">
    <citation type="submission" date="2023-05" db="EMBL/GenBank/DDBJ databases">
        <authorList>
            <consortium name="Lawrence Berkeley National Laboratory"/>
            <person name="Steindorff A."/>
            <person name="Hensen N."/>
            <person name="Bonometti L."/>
            <person name="Westerberg I."/>
            <person name="Brannstrom I.O."/>
            <person name="Guillou S."/>
            <person name="Cros-Aarteil S."/>
            <person name="Calhoun S."/>
            <person name="Haridas S."/>
            <person name="Kuo A."/>
            <person name="Mondo S."/>
            <person name="Pangilinan J."/>
            <person name="Riley R."/>
            <person name="Labutti K."/>
            <person name="Andreopoulos B."/>
            <person name="Lipzen A."/>
            <person name="Chen C."/>
            <person name="Yanf M."/>
            <person name="Daum C."/>
            <person name="Ng V."/>
            <person name="Clum A."/>
            <person name="Ohm R."/>
            <person name="Martin F."/>
            <person name="Silar P."/>
            <person name="Natvig D."/>
            <person name="Lalanne C."/>
            <person name="Gautier V."/>
            <person name="Ament-Velasquez S.L."/>
            <person name="Kruys A."/>
            <person name="Hutchinson M.I."/>
            <person name="Powell A.J."/>
            <person name="Barry K."/>
            <person name="Miller A.N."/>
            <person name="Grigoriev I.V."/>
            <person name="Debuchy R."/>
            <person name="Gladieux P."/>
            <person name="Thoren M.H."/>
            <person name="Johannesson H."/>
        </authorList>
    </citation>
    <scope>NUCLEOTIDE SEQUENCE</scope>
    <source>
        <strain evidence="3">CBS 990.96</strain>
    </source>
</reference>
<feature type="transmembrane region" description="Helical" evidence="2">
    <location>
        <begin position="146"/>
        <end position="166"/>
    </location>
</feature>
<protein>
    <recommendedName>
        <fullName evidence="5">Glycoside hydrolase</fullName>
    </recommendedName>
</protein>
<feature type="transmembrane region" description="Helical" evidence="2">
    <location>
        <begin position="105"/>
        <end position="125"/>
    </location>
</feature>
<evidence type="ECO:0000256" key="1">
    <source>
        <dbReference type="SAM" id="MobiDB-lite"/>
    </source>
</evidence>
<keyword evidence="2" id="KW-0472">Membrane</keyword>
<keyword evidence="2" id="KW-1133">Transmembrane helix</keyword>
<feature type="region of interest" description="Disordered" evidence="1">
    <location>
        <begin position="339"/>
        <end position="380"/>
    </location>
</feature>